<dbReference type="AlphaFoldDB" id="A0A8H7BPY5"/>
<dbReference type="PANTHER" id="PTHR11188">
    <property type="entry name" value="ARRESTIN DOMAIN CONTAINING PROTEIN"/>
    <property type="match status" value="1"/>
</dbReference>
<reference evidence="2" key="1">
    <citation type="submission" date="2020-01" db="EMBL/GenBank/DDBJ databases">
        <title>Genome Sequencing of Three Apophysomyces-Like Fungal Strains Confirms a Novel Fungal Genus in the Mucoromycota with divergent Burkholderia-like Endosymbiotic Bacteria.</title>
        <authorList>
            <person name="Stajich J.E."/>
            <person name="Macias A.M."/>
            <person name="Carter-House D."/>
            <person name="Lovett B."/>
            <person name="Kasson L.R."/>
            <person name="Berry K."/>
            <person name="Grigoriev I."/>
            <person name="Chang Y."/>
            <person name="Spatafora J."/>
            <person name="Kasson M.T."/>
        </authorList>
    </citation>
    <scope>NUCLEOTIDE SEQUENCE</scope>
    <source>
        <strain evidence="2">NRRL A-21654</strain>
    </source>
</reference>
<evidence type="ECO:0000313" key="2">
    <source>
        <dbReference type="EMBL" id="KAF7729352.1"/>
    </source>
</evidence>
<dbReference type="InterPro" id="IPR050357">
    <property type="entry name" value="Arrestin_domain-protein"/>
</dbReference>
<organism evidence="2 3">
    <name type="scientific">Apophysomyces ossiformis</name>
    <dbReference type="NCBI Taxonomy" id="679940"/>
    <lineage>
        <taxon>Eukaryota</taxon>
        <taxon>Fungi</taxon>
        <taxon>Fungi incertae sedis</taxon>
        <taxon>Mucoromycota</taxon>
        <taxon>Mucoromycotina</taxon>
        <taxon>Mucoromycetes</taxon>
        <taxon>Mucorales</taxon>
        <taxon>Mucorineae</taxon>
        <taxon>Mucoraceae</taxon>
        <taxon>Apophysomyces</taxon>
    </lineage>
</organism>
<dbReference type="SMART" id="SM01017">
    <property type="entry name" value="Arrestin_C"/>
    <property type="match status" value="1"/>
</dbReference>
<comment type="caution">
    <text evidence="2">The sequence shown here is derived from an EMBL/GenBank/DDBJ whole genome shotgun (WGS) entry which is preliminary data.</text>
</comment>
<dbReference type="OrthoDB" id="2333384at2759"/>
<dbReference type="Gene3D" id="2.60.40.640">
    <property type="match status" value="2"/>
</dbReference>
<feature type="domain" description="Arrestin C-terminal-like" evidence="1">
    <location>
        <begin position="156"/>
        <end position="277"/>
    </location>
</feature>
<gene>
    <name evidence="2" type="ORF">EC973_004608</name>
</gene>
<proteinExistence type="predicted"/>
<dbReference type="Pfam" id="PF02752">
    <property type="entry name" value="Arrestin_C"/>
    <property type="match status" value="1"/>
</dbReference>
<dbReference type="EMBL" id="JABAYA010000026">
    <property type="protein sequence ID" value="KAF7729352.1"/>
    <property type="molecule type" value="Genomic_DNA"/>
</dbReference>
<dbReference type="InterPro" id="IPR014752">
    <property type="entry name" value="Arrestin-like_C"/>
</dbReference>
<evidence type="ECO:0000313" key="3">
    <source>
        <dbReference type="Proteomes" id="UP000605846"/>
    </source>
</evidence>
<keyword evidence="3" id="KW-1185">Reference proteome</keyword>
<dbReference type="InterPro" id="IPR011022">
    <property type="entry name" value="Arrestin_C-like"/>
</dbReference>
<accession>A0A8H7BPY5</accession>
<dbReference type="InterPro" id="IPR014756">
    <property type="entry name" value="Ig_E-set"/>
</dbReference>
<dbReference type="GO" id="GO:0005737">
    <property type="term" value="C:cytoplasm"/>
    <property type="evidence" value="ECO:0007669"/>
    <property type="project" value="TreeGrafter"/>
</dbReference>
<dbReference type="PANTHER" id="PTHR11188:SF17">
    <property type="entry name" value="FI21816P1"/>
    <property type="match status" value="1"/>
</dbReference>
<dbReference type="GO" id="GO:0015031">
    <property type="term" value="P:protein transport"/>
    <property type="evidence" value="ECO:0007669"/>
    <property type="project" value="TreeGrafter"/>
</dbReference>
<sequence>MARTSSRLSIILLPEFGWTIQDQPVYGPGSVFQGFVQLDLKQPIMADRIRLVFHASESTFERGYHEQFFGTQRVLWDSKANGTLLEEPSNRFYFTIQMPLVQFPPSMQTEQYRCAFRLTAHLDLPGNQSIQEQKPVLYMPFIETCLLKTPLEFRDTKHDTTAIFKVNALDYVPGDRISGSLEFDSEATGVSVKLFQISTLLQENKQCSKVVTSNAHKLKQSRMQVSLELPQDLTPSFSYGRVISISYKLCVNIEHKGAFRLKQWAFELPITIGTLGYGIRASDDLQLYTSFRSVFDTSNSPSGPSLPVPRFMRAIEYEESLPVYVPERLPPYNDIIMS</sequence>
<dbReference type="SUPFAM" id="SSF81296">
    <property type="entry name" value="E set domains"/>
    <property type="match status" value="1"/>
</dbReference>
<name>A0A8H7BPY5_9FUNG</name>
<protein>
    <recommendedName>
        <fullName evidence="1">Arrestin C-terminal-like domain-containing protein</fullName>
    </recommendedName>
</protein>
<dbReference type="Proteomes" id="UP000605846">
    <property type="component" value="Unassembled WGS sequence"/>
</dbReference>
<evidence type="ECO:0000259" key="1">
    <source>
        <dbReference type="SMART" id="SM01017"/>
    </source>
</evidence>